<evidence type="ECO:0000256" key="1">
    <source>
        <dbReference type="SAM" id="MobiDB-lite"/>
    </source>
</evidence>
<comment type="caution">
    <text evidence="2">The sequence shown here is derived from an EMBL/GenBank/DDBJ whole genome shotgun (WGS) entry which is preliminary data.</text>
</comment>
<proteinExistence type="predicted"/>
<keyword evidence="3" id="KW-1185">Reference proteome</keyword>
<dbReference type="AlphaFoldDB" id="A0AAV0M444"/>
<dbReference type="EMBL" id="CAMGYJ010000006">
    <property type="protein sequence ID" value="CAI0440218.1"/>
    <property type="molecule type" value="Genomic_DNA"/>
</dbReference>
<organism evidence="2 3">
    <name type="scientific">Linum tenue</name>
    <dbReference type="NCBI Taxonomy" id="586396"/>
    <lineage>
        <taxon>Eukaryota</taxon>
        <taxon>Viridiplantae</taxon>
        <taxon>Streptophyta</taxon>
        <taxon>Embryophyta</taxon>
        <taxon>Tracheophyta</taxon>
        <taxon>Spermatophyta</taxon>
        <taxon>Magnoliopsida</taxon>
        <taxon>eudicotyledons</taxon>
        <taxon>Gunneridae</taxon>
        <taxon>Pentapetalae</taxon>
        <taxon>rosids</taxon>
        <taxon>fabids</taxon>
        <taxon>Malpighiales</taxon>
        <taxon>Linaceae</taxon>
        <taxon>Linum</taxon>
    </lineage>
</organism>
<feature type="compositionally biased region" description="Basic residues" evidence="1">
    <location>
        <begin position="10"/>
        <end position="28"/>
    </location>
</feature>
<dbReference type="Proteomes" id="UP001154282">
    <property type="component" value="Unassembled WGS sequence"/>
</dbReference>
<protein>
    <submittedName>
        <fullName evidence="2">Uncharacterized protein</fullName>
    </submittedName>
</protein>
<name>A0AAV0M444_9ROSI</name>
<accession>A0AAV0M444</accession>
<feature type="region of interest" description="Disordered" evidence="1">
    <location>
        <begin position="1"/>
        <end position="28"/>
    </location>
</feature>
<evidence type="ECO:0000313" key="3">
    <source>
        <dbReference type="Proteomes" id="UP001154282"/>
    </source>
</evidence>
<evidence type="ECO:0000313" key="2">
    <source>
        <dbReference type="EMBL" id="CAI0440218.1"/>
    </source>
</evidence>
<gene>
    <name evidence="2" type="ORF">LITE_LOCUS26441</name>
</gene>
<sequence length="28" mass="3296">MSSVRPTARSVKRVCRPSLQHRSRRTRS</sequence>
<reference evidence="2" key="1">
    <citation type="submission" date="2022-08" db="EMBL/GenBank/DDBJ databases">
        <authorList>
            <person name="Gutierrez-Valencia J."/>
        </authorList>
    </citation>
    <scope>NUCLEOTIDE SEQUENCE</scope>
</reference>